<dbReference type="EC" id="7.1.1.9" evidence="4"/>
<dbReference type="InterPro" id="IPR045187">
    <property type="entry name" value="CcO_II"/>
</dbReference>
<evidence type="ECO:0000256" key="9">
    <source>
        <dbReference type="ARBA" id="ARBA00022967"/>
    </source>
</evidence>
<proteinExistence type="inferred from homology"/>
<dbReference type="PANTHER" id="PTHR22888:SF9">
    <property type="entry name" value="CYTOCHROME C OXIDASE SUBUNIT 2"/>
    <property type="match status" value="1"/>
</dbReference>
<evidence type="ECO:0000256" key="4">
    <source>
        <dbReference type="ARBA" id="ARBA00012949"/>
    </source>
</evidence>
<dbReference type="InterPro" id="IPR008972">
    <property type="entry name" value="Cupredoxin"/>
</dbReference>
<evidence type="ECO:0000256" key="12">
    <source>
        <dbReference type="ARBA" id="ARBA00023008"/>
    </source>
</evidence>
<evidence type="ECO:0000256" key="11">
    <source>
        <dbReference type="ARBA" id="ARBA00022989"/>
    </source>
</evidence>
<keyword evidence="13 17" id="KW-0472">Membrane</keyword>
<comment type="function">
    <text evidence="14">Subunits I and II form the functional core of the enzyme complex. Electrons originating in cytochrome c are transferred via heme a and Cu(A) to the binuclear center formed by heme a3 and Cu(B).</text>
</comment>
<evidence type="ECO:0000256" key="14">
    <source>
        <dbReference type="ARBA" id="ARBA00024688"/>
    </source>
</evidence>
<keyword evidence="12" id="KW-0186">Copper</keyword>
<dbReference type="Gene3D" id="1.10.287.90">
    <property type="match status" value="1"/>
</dbReference>
<dbReference type="PANTHER" id="PTHR22888">
    <property type="entry name" value="CYTOCHROME C OXIDASE, SUBUNIT II"/>
    <property type="match status" value="1"/>
</dbReference>
<feature type="transmembrane region" description="Helical" evidence="17">
    <location>
        <begin position="33"/>
        <end position="55"/>
    </location>
</feature>
<dbReference type="RefSeq" id="WP_201682374.1">
    <property type="nucleotide sequence ID" value="NZ_JAEQNA010000001.1"/>
</dbReference>
<dbReference type="InterPro" id="IPR002429">
    <property type="entry name" value="CcO_II-like_C"/>
</dbReference>
<protein>
    <recommendedName>
        <fullName evidence="4">cytochrome-c oxidase</fullName>
        <ecNumber evidence="4">7.1.1.9</ecNumber>
    </recommendedName>
    <alternativeName>
        <fullName evidence="15">Cytochrome aa3 subunit 2</fullName>
    </alternativeName>
</protein>
<dbReference type="NCBIfam" id="TIGR02866">
    <property type="entry name" value="CoxB"/>
    <property type="match status" value="1"/>
</dbReference>
<dbReference type="Proteomes" id="UP000613011">
    <property type="component" value="Unassembled WGS sequence"/>
</dbReference>
<evidence type="ECO:0000256" key="1">
    <source>
        <dbReference type="ARBA" id="ARBA00004141"/>
    </source>
</evidence>
<keyword evidence="10" id="KW-0249">Electron transport</keyword>
<evidence type="ECO:0000256" key="8">
    <source>
        <dbReference type="ARBA" id="ARBA00022723"/>
    </source>
</evidence>
<dbReference type="InterPro" id="IPR001505">
    <property type="entry name" value="Copper_CuA"/>
</dbReference>
<organism evidence="19 20">
    <name type="scientific">Ramlibacter aurantiacus</name>
    <dbReference type="NCBI Taxonomy" id="2801330"/>
    <lineage>
        <taxon>Bacteria</taxon>
        <taxon>Pseudomonadati</taxon>
        <taxon>Pseudomonadota</taxon>
        <taxon>Betaproteobacteria</taxon>
        <taxon>Burkholderiales</taxon>
        <taxon>Comamonadaceae</taxon>
        <taxon>Ramlibacter</taxon>
    </lineage>
</organism>
<dbReference type="EMBL" id="JAEQNA010000001">
    <property type="protein sequence ID" value="MBL0419333.1"/>
    <property type="molecule type" value="Genomic_DNA"/>
</dbReference>
<dbReference type="GO" id="GO:0042597">
    <property type="term" value="C:periplasmic space"/>
    <property type="evidence" value="ECO:0007669"/>
    <property type="project" value="UniProtKB-SubCell"/>
</dbReference>
<evidence type="ECO:0000256" key="2">
    <source>
        <dbReference type="ARBA" id="ARBA00004418"/>
    </source>
</evidence>
<keyword evidence="7 17" id="KW-0812">Transmembrane</keyword>
<evidence type="ECO:0000313" key="20">
    <source>
        <dbReference type="Proteomes" id="UP000613011"/>
    </source>
</evidence>
<evidence type="ECO:0000259" key="18">
    <source>
        <dbReference type="PROSITE" id="PS50857"/>
    </source>
</evidence>
<dbReference type="SUPFAM" id="SSF49503">
    <property type="entry name" value="Cupredoxins"/>
    <property type="match status" value="1"/>
</dbReference>
<keyword evidence="20" id="KW-1185">Reference proteome</keyword>
<dbReference type="GO" id="GO:0005507">
    <property type="term" value="F:copper ion binding"/>
    <property type="evidence" value="ECO:0007669"/>
    <property type="project" value="InterPro"/>
</dbReference>
<keyword evidence="9" id="KW-1278">Translocase</keyword>
<dbReference type="Gene3D" id="2.60.40.420">
    <property type="entry name" value="Cupredoxins - blue copper proteins"/>
    <property type="match status" value="1"/>
</dbReference>
<dbReference type="PROSITE" id="PS00078">
    <property type="entry name" value="COX2"/>
    <property type="match status" value="1"/>
</dbReference>
<keyword evidence="5" id="KW-0813">Transport</keyword>
<evidence type="ECO:0000256" key="17">
    <source>
        <dbReference type="SAM" id="Phobius"/>
    </source>
</evidence>
<dbReference type="GO" id="GO:0016491">
    <property type="term" value="F:oxidoreductase activity"/>
    <property type="evidence" value="ECO:0007669"/>
    <property type="project" value="InterPro"/>
</dbReference>
<evidence type="ECO:0000256" key="6">
    <source>
        <dbReference type="ARBA" id="ARBA00022660"/>
    </source>
</evidence>
<comment type="similarity">
    <text evidence="3">Belongs to the cytochrome c oxidase subunit 2 family.</text>
</comment>
<evidence type="ECO:0000256" key="5">
    <source>
        <dbReference type="ARBA" id="ARBA00022448"/>
    </source>
</evidence>
<dbReference type="AlphaFoldDB" id="A0A937D4X6"/>
<dbReference type="GO" id="GO:0016020">
    <property type="term" value="C:membrane"/>
    <property type="evidence" value="ECO:0007669"/>
    <property type="project" value="UniProtKB-SubCell"/>
</dbReference>
<comment type="catalytic activity">
    <reaction evidence="16">
        <text>4 Fe(II)-[cytochrome c] + O2 + 8 H(+)(in) = 4 Fe(III)-[cytochrome c] + 2 H2O + 4 H(+)(out)</text>
        <dbReference type="Rhea" id="RHEA:11436"/>
        <dbReference type="Rhea" id="RHEA-COMP:10350"/>
        <dbReference type="Rhea" id="RHEA-COMP:14399"/>
        <dbReference type="ChEBI" id="CHEBI:15377"/>
        <dbReference type="ChEBI" id="CHEBI:15378"/>
        <dbReference type="ChEBI" id="CHEBI:15379"/>
        <dbReference type="ChEBI" id="CHEBI:29033"/>
        <dbReference type="ChEBI" id="CHEBI:29034"/>
        <dbReference type="EC" id="7.1.1.9"/>
    </reaction>
</comment>
<accession>A0A937D4X6</accession>
<keyword evidence="8" id="KW-0479">Metal-binding</keyword>
<dbReference type="GO" id="GO:0004129">
    <property type="term" value="F:cytochrome-c oxidase activity"/>
    <property type="evidence" value="ECO:0007669"/>
    <property type="project" value="UniProtKB-EC"/>
</dbReference>
<comment type="subcellular location">
    <subcellularLocation>
        <location evidence="1">Membrane</location>
        <topology evidence="1">Multi-pass membrane protein</topology>
    </subcellularLocation>
    <subcellularLocation>
        <location evidence="2">Periplasm</location>
    </subcellularLocation>
</comment>
<keyword evidence="6" id="KW-0679">Respiratory chain</keyword>
<sequence>MGIAPPAVWLLAGCAGPLSTLDPAGPSAHAIAVVWWWMLGVATLVLLGVVVLWLVAMRSRRGHSHEQARRSGLRWLVGGGLVLPGVAVVALVVFGAPAGLHQLPLPDPDGGEPPLRIDVRARQFQWDLHYPDTGLRLRDELRLPVGRTVHLHVTSDDVIHSFWVPRLGGKLDALPGRVQVVRLRADQAGEFLGQCAEYCGVGHAHMKMVVHAMEPQAFAQWMASRPGTAQEGVAR</sequence>
<evidence type="ECO:0000256" key="7">
    <source>
        <dbReference type="ARBA" id="ARBA00022692"/>
    </source>
</evidence>
<evidence type="ECO:0000256" key="13">
    <source>
        <dbReference type="ARBA" id="ARBA00023136"/>
    </source>
</evidence>
<name>A0A937D4X6_9BURK</name>
<dbReference type="PROSITE" id="PS50857">
    <property type="entry name" value="COX2_CUA"/>
    <property type="match status" value="1"/>
</dbReference>
<feature type="domain" description="Cytochrome oxidase subunit II copper A binding" evidence="18">
    <location>
        <begin position="112"/>
        <end position="224"/>
    </location>
</feature>
<dbReference type="InterPro" id="IPR036257">
    <property type="entry name" value="Cyt_c_oxidase_su2_TM_sf"/>
</dbReference>
<dbReference type="GO" id="GO:0042773">
    <property type="term" value="P:ATP synthesis coupled electron transport"/>
    <property type="evidence" value="ECO:0007669"/>
    <property type="project" value="TreeGrafter"/>
</dbReference>
<gene>
    <name evidence="19" type="primary">coxB</name>
    <name evidence="19" type="ORF">JI739_03130</name>
</gene>
<dbReference type="InterPro" id="IPR014222">
    <property type="entry name" value="Cyt_c_oxidase_su2"/>
</dbReference>
<keyword evidence="11 17" id="KW-1133">Transmembrane helix</keyword>
<comment type="caution">
    <text evidence="19">The sequence shown here is derived from an EMBL/GenBank/DDBJ whole genome shotgun (WGS) entry which is preliminary data.</text>
</comment>
<evidence type="ECO:0000256" key="10">
    <source>
        <dbReference type="ARBA" id="ARBA00022982"/>
    </source>
</evidence>
<reference evidence="19" key="1">
    <citation type="submission" date="2021-01" db="EMBL/GenBank/DDBJ databases">
        <title>Ramlibacter sp. strain AW1 16S ribosomal RNA gene Genome sequencing and assembly.</title>
        <authorList>
            <person name="Kang M."/>
        </authorList>
    </citation>
    <scope>NUCLEOTIDE SEQUENCE</scope>
    <source>
        <strain evidence="19">AW1</strain>
    </source>
</reference>
<evidence type="ECO:0000256" key="16">
    <source>
        <dbReference type="ARBA" id="ARBA00047816"/>
    </source>
</evidence>
<evidence type="ECO:0000313" key="19">
    <source>
        <dbReference type="EMBL" id="MBL0419333.1"/>
    </source>
</evidence>
<evidence type="ECO:0000256" key="3">
    <source>
        <dbReference type="ARBA" id="ARBA00007866"/>
    </source>
</evidence>
<feature type="transmembrane region" description="Helical" evidence="17">
    <location>
        <begin position="75"/>
        <end position="96"/>
    </location>
</feature>
<evidence type="ECO:0000256" key="15">
    <source>
        <dbReference type="ARBA" id="ARBA00031399"/>
    </source>
</evidence>
<dbReference type="Pfam" id="PF00116">
    <property type="entry name" value="COX2"/>
    <property type="match status" value="1"/>
</dbReference>